<protein>
    <submittedName>
        <fullName evidence="2">Uncharacterized protein</fullName>
    </submittedName>
</protein>
<dbReference type="EMBL" id="BTRK01000005">
    <property type="protein sequence ID" value="GMR51964.1"/>
    <property type="molecule type" value="Genomic_DNA"/>
</dbReference>
<feature type="compositionally biased region" description="Polar residues" evidence="1">
    <location>
        <begin position="1"/>
        <end position="12"/>
    </location>
</feature>
<name>A0AAN5CWM5_9BILA</name>
<dbReference type="Proteomes" id="UP001328107">
    <property type="component" value="Unassembled WGS sequence"/>
</dbReference>
<sequence>LEGPLQSVNGRSTIRRQRKTSAEAALPIDTHHFSSEIVDDVDGESSNRPTTDARMGLFERIVDRLLSFVRNDVFIARSPSAQNLG</sequence>
<reference evidence="3" key="1">
    <citation type="submission" date="2022-10" db="EMBL/GenBank/DDBJ databases">
        <title>Genome assembly of Pristionchus species.</title>
        <authorList>
            <person name="Yoshida K."/>
            <person name="Sommer R.J."/>
        </authorList>
    </citation>
    <scope>NUCLEOTIDE SEQUENCE [LARGE SCALE GENOMIC DNA]</scope>
    <source>
        <strain evidence="3">RS5460</strain>
    </source>
</reference>
<feature type="region of interest" description="Disordered" evidence="1">
    <location>
        <begin position="1"/>
        <end position="24"/>
    </location>
</feature>
<accession>A0AAN5CWM5</accession>
<evidence type="ECO:0000313" key="2">
    <source>
        <dbReference type="EMBL" id="GMR51964.1"/>
    </source>
</evidence>
<feature type="non-terminal residue" evidence="2">
    <location>
        <position position="1"/>
    </location>
</feature>
<evidence type="ECO:0000313" key="3">
    <source>
        <dbReference type="Proteomes" id="UP001328107"/>
    </source>
</evidence>
<dbReference type="AlphaFoldDB" id="A0AAN5CWM5"/>
<organism evidence="2 3">
    <name type="scientific">Pristionchus mayeri</name>
    <dbReference type="NCBI Taxonomy" id="1317129"/>
    <lineage>
        <taxon>Eukaryota</taxon>
        <taxon>Metazoa</taxon>
        <taxon>Ecdysozoa</taxon>
        <taxon>Nematoda</taxon>
        <taxon>Chromadorea</taxon>
        <taxon>Rhabditida</taxon>
        <taxon>Rhabditina</taxon>
        <taxon>Diplogasteromorpha</taxon>
        <taxon>Diplogasteroidea</taxon>
        <taxon>Neodiplogasteridae</taxon>
        <taxon>Pristionchus</taxon>
    </lineage>
</organism>
<gene>
    <name evidence="2" type="ORF">PMAYCL1PPCAC_22159</name>
</gene>
<comment type="caution">
    <text evidence="2">The sequence shown here is derived from an EMBL/GenBank/DDBJ whole genome shotgun (WGS) entry which is preliminary data.</text>
</comment>
<keyword evidence="3" id="KW-1185">Reference proteome</keyword>
<proteinExistence type="predicted"/>
<evidence type="ECO:0000256" key="1">
    <source>
        <dbReference type="SAM" id="MobiDB-lite"/>
    </source>
</evidence>